<dbReference type="RefSeq" id="WP_068494020.1">
    <property type="nucleotide sequence ID" value="NZ_LWQT01000076.1"/>
</dbReference>
<sequence length="133" mass="15792">MQDAAFFRGTFDETMGLLVEARNYMRYCERRERKRLGDNVGLRLNCEAMRVTSRLTQVMAWLMVQKAVHAGELTPEEALAEERRLTFSDVCLDRSGEEDTNLPLGFRRLMDRSWRLFARVERLEQHIIRRMLH</sequence>
<dbReference type="OrthoDB" id="9799531at2"/>
<name>A0A178MI32_9PROT</name>
<dbReference type="Pfam" id="PF07323">
    <property type="entry name" value="DUF1465"/>
    <property type="match status" value="1"/>
</dbReference>
<proteinExistence type="predicted"/>
<gene>
    <name evidence="1" type="ORF">A6A04_20170</name>
</gene>
<organism evidence="1 2">
    <name type="scientific">Paramagnetospirillum marisnigri</name>
    <dbReference type="NCBI Taxonomy" id="1285242"/>
    <lineage>
        <taxon>Bacteria</taxon>
        <taxon>Pseudomonadati</taxon>
        <taxon>Pseudomonadota</taxon>
        <taxon>Alphaproteobacteria</taxon>
        <taxon>Rhodospirillales</taxon>
        <taxon>Magnetospirillaceae</taxon>
        <taxon>Paramagnetospirillum</taxon>
    </lineage>
</organism>
<accession>A0A178MI32</accession>
<dbReference type="AlphaFoldDB" id="A0A178MI32"/>
<dbReference type="Proteomes" id="UP000078428">
    <property type="component" value="Unassembled WGS sequence"/>
</dbReference>
<dbReference type="STRING" id="1285242.A6A04_20170"/>
<keyword evidence="2" id="KW-1185">Reference proteome</keyword>
<evidence type="ECO:0000313" key="1">
    <source>
        <dbReference type="EMBL" id="OAN48326.1"/>
    </source>
</evidence>
<reference evidence="1 2" key="1">
    <citation type="submission" date="2016-04" db="EMBL/GenBank/DDBJ databases">
        <title>Draft genome sequence of freshwater magnetotactic bacteria Magnetospirillum marisnigri SP-1 and Magnetospirillum moscoviense BB-1.</title>
        <authorList>
            <person name="Koziaeva V."/>
            <person name="Dziuba M.V."/>
            <person name="Ivanov T.M."/>
            <person name="Kuznetsov B."/>
            <person name="Grouzdev D.S."/>
        </authorList>
    </citation>
    <scope>NUCLEOTIDE SEQUENCE [LARGE SCALE GENOMIC DNA]</scope>
    <source>
        <strain evidence="1 2">SP-1</strain>
    </source>
</reference>
<dbReference type="EMBL" id="LWQT01000076">
    <property type="protein sequence ID" value="OAN48326.1"/>
    <property type="molecule type" value="Genomic_DNA"/>
</dbReference>
<evidence type="ECO:0008006" key="3">
    <source>
        <dbReference type="Google" id="ProtNLM"/>
    </source>
</evidence>
<dbReference type="Gene3D" id="1.10.8.930">
    <property type="entry name" value="Protein of unknown function DUF1465"/>
    <property type="match status" value="1"/>
</dbReference>
<dbReference type="InterPro" id="IPR038301">
    <property type="entry name" value="AraC-like_sf"/>
</dbReference>
<dbReference type="InterPro" id="IPR010848">
    <property type="entry name" value="DUF1465"/>
</dbReference>
<protein>
    <recommendedName>
        <fullName evidence="3">Regulator of CtrA degradation rcdA</fullName>
    </recommendedName>
</protein>
<evidence type="ECO:0000313" key="2">
    <source>
        <dbReference type="Proteomes" id="UP000078428"/>
    </source>
</evidence>
<comment type="caution">
    <text evidence="1">The sequence shown here is derived from an EMBL/GenBank/DDBJ whole genome shotgun (WGS) entry which is preliminary data.</text>
</comment>